<comment type="function">
    <text evidence="11">May play a role in anterograde transport of membrane proteins from the endoplasmic reticulum to the Golgi.</text>
</comment>
<sequence>MALILTLLFKTPLRKLVIMALDRLKRGRGPVMVKTVAGTIFIVLLSSLYSMVKIQNRSIEAGAPNPTDQVLMSRHLLEASLMGKPLVSLSRAGFLLFLALMIDRLHHYIRELRQLRKTMEAAKKQTRGLDDSKFGTNTEEAKALGEEVATLRSKVKKLEAECEAKTKAAKAAEEEAETIRKQSEGSRVEYGRLQEDNQSLRSQIESIESEGKKDM</sequence>
<evidence type="ECO:0000256" key="8">
    <source>
        <dbReference type="ARBA" id="ARBA00022989"/>
    </source>
</evidence>
<dbReference type="InterPro" id="IPR008417">
    <property type="entry name" value="BAP29/BAP31"/>
</dbReference>
<keyword evidence="7 11" id="KW-0653">Protein transport</keyword>
<dbReference type="GO" id="GO:0006886">
    <property type="term" value="P:intracellular protein transport"/>
    <property type="evidence" value="ECO:0007669"/>
    <property type="project" value="UniProtKB-UniRule"/>
</dbReference>
<keyword evidence="8" id="KW-1133">Transmembrane helix</keyword>
<dbReference type="GO" id="GO:0006888">
    <property type="term" value="P:endoplasmic reticulum to Golgi vesicle-mediated transport"/>
    <property type="evidence" value="ECO:0007669"/>
    <property type="project" value="UniProtKB-UniRule"/>
</dbReference>
<evidence type="ECO:0000256" key="7">
    <source>
        <dbReference type="ARBA" id="ARBA00022927"/>
    </source>
</evidence>
<evidence type="ECO:0000256" key="2">
    <source>
        <dbReference type="ARBA" id="ARBA00007956"/>
    </source>
</evidence>
<proteinExistence type="inferred from homology"/>
<organism evidence="13 14">
    <name type="scientific">Linum tenue</name>
    <dbReference type="NCBI Taxonomy" id="586396"/>
    <lineage>
        <taxon>Eukaryota</taxon>
        <taxon>Viridiplantae</taxon>
        <taxon>Streptophyta</taxon>
        <taxon>Embryophyta</taxon>
        <taxon>Tracheophyta</taxon>
        <taxon>Spermatophyta</taxon>
        <taxon>Magnoliopsida</taxon>
        <taxon>eudicotyledons</taxon>
        <taxon>Gunneridae</taxon>
        <taxon>Pentapetalae</taxon>
        <taxon>rosids</taxon>
        <taxon>fabids</taxon>
        <taxon>Malpighiales</taxon>
        <taxon>Linaceae</taxon>
        <taxon>Linum</taxon>
    </lineage>
</organism>
<keyword evidence="10" id="KW-0472">Membrane</keyword>
<feature type="compositionally biased region" description="Basic and acidic residues" evidence="12">
    <location>
        <begin position="165"/>
        <end position="195"/>
    </location>
</feature>
<keyword evidence="5" id="KW-0053">Apoptosis</keyword>
<evidence type="ECO:0000256" key="1">
    <source>
        <dbReference type="ARBA" id="ARBA00004477"/>
    </source>
</evidence>
<dbReference type="GO" id="GO:0005789">
    <property type="term" value="C:endoplasmic reticulum membrane"/>
    <property type="evidence" value="ECO:0007669"/>
    <property type="project" value="UniProtKB-SubCell"/>
</dbReference>
<evidence type="ECO:0000256" key="11">
    <source>
        <dbReference type="RuleBase" id="RU367026"/>
    </source>
</evidence>
<comment type="similarity">
    <text evidence="2 11">Belongs to the BCAP29/BCAP31 family.</text>
</comment>
<comment type="subcellular location">
    <subcellularLocation>
        <location evidence="1 11">Endoplasmic reticulum membrane</location>
        <topology evidence="1 11">Multi-pass membrane protein</topology>
    </subcellularLocation>
</comment>
<evidence type="ECO:0000256" key="5">
    <source>
        <dbReference type="ARBA" id="ARBA00022703"/>
    </source>
</evidence>
<keyword evidence="3 11" id="KW-0813">Transport</keyword>
<gene>
    <name evidence="13" type="ORF">LITE_LOCUS45680</name>
</gene>
<evidence type="ECO:0000313" key="14">
    <source>
        <dbReference type="Proteomes" id="UP001154282"/>
    </source>
</evidence>
<keyword evidence="11" id="KW-0931">ER-Golgi transport</keyword>
<dbReference type="FunFam" id="1.20.5.110:FF:000011">
    <property type="entry name" value="B-cell receptor-associated protein 29"/>
    <property type="match status" value="1"/>
</dbReference>
<dbReference type="Proteomes" id="UP001154282">
    <property type="component" value="Unassembled WGS sequence"/>
</dbReference>
<evidence type="ECO:0000256" key="6">
    <source>
        <dbReference type="ARBA" id="ARBA00022824"/>
    </source>
</evidence>
<evidence type="ECO:0000256" key="10">
    <source>
        <dbReference type="ARBA" id="ARBA00023136"/>
    </source>
</evidence>
<dbReference type="EMBL" id="CAMGYJ010000010">
    <property type="protein sequence ID" value="CAI0550803.1"/>
    <property type="molecule type" value="Genomic_DNA"/>
</dbReference>
<dbReference type="GO" id="GO:0070973">
    <property type="term" value="P:protein localization to endoplasmic reticulum exit site"/>
    <property type="evidence" value="ECO:0007669"/>
    <property type="project" value="UniProtKB-UniRule"/>
</dbReference>
<evidence type="ECO:0000256" key="9">
    <source>
        <dbReference type="ARBA" id="ARBA00023054"/>
    </source>
</evidence>
<reference evidence="13" key="1">
    <citation type="submission" date="2022-08" db="EMBL/GenBank/DDBJ databases">
        <authorList>
            <person name="Gutierrez-Valencia J."/>
        </authorList>
    </citation>
    <scope>NUCLEOTIDE SEQUENCE</scope>
</reference>
<protein>
    <recommendedName>
        <fullName evidence="11">Endoplasmic reticulum transmembrane protein</fullName>
    </recommendedName>
</protein>
<keyword evidence="6 11" id="KW-0256">Endoplasmic reticulum</keyword>
<keyword evidence="14" id="KW-1185">Reference proteome</keyword>
<comment type="caution">
    <text evidence="13">The sequence shown here is derived from an EMBL/GenBank/DDBJ whole genome shotgun (WGS) entry which is preliminary data.</text>
</comment>
<dbReference type="PANTHER" id="PTHR12701">
    <property type="entry name" value="BCR-ASSOCIATED PROTEIN, BAP"/>
    <property type="match status" value="1"/>
</dbReference>
<keyword evidence="4" id="KW-0812">Transmembrane</keyword>
<dbReference type="AlphaFoldDB" id="A0AAV0R361"/>
<accession>A0AAV0R361</accession>
<keyword evidence="9" id="KW-0175">Coiled coil</keyword>
<dbReference type="PANTHER" id="PTHR12701:SF44">
    <property type="entry name" value="ENDOPLASMIC RETICULUM TRANSMEMBRANE PROTEIN"/>
    <property type="match status" value="1"/>
</dbReference>
<feature type="compositionally biased region" description="Polar residues" evidence="12">
    <location>
        <begin position="196"/>
        <end position="206"/>
    </location>
</feature>
<evidence type="ECO:0000256" key="3">
    <source>
        <dbReference type="ARBA" id="ARBA00022448"/>
    </source>
</evidence>
<dbReference type="Gene3D" id="1.20.5.110">
    <property type="match status" value="1"/>
</dbReference>
<feature type="region of interest" description="Disordered" evidence="12">
    <location>
        <begin position="165"/>
        <end position="215"/>
    </location>
</feature>
<evidence type="ECO:0000256" key="12">
    <source>
        <dbReference type="SAM" id="MobiDB-lite"/>
    </source>
</evidence>
<name>A0AAV0R361_9ROSI</name>
<evidence type="ECO:0000256" key="4">
    <source>
        <dbReference type="ARBA" id="ARBA00022692"/>
    </source>
</evidence>
<evidence type="ECO:0000313" key="13">
    <source>
        <dbReference type="EMBL" id="CAI0550803.1"/>
    </source>
</evidence>